<dbReference type="PROSITE" id="PS50850">
    <property type="entry name" value="MFS"/>
    <property type="match status" value="1"/>
</dbReference>
<feature type="transmembrane region" description="Helical" evidence="7">
    <location>
        <begin position="300"/>
        <end position="324"/>
    </location>
</feature>
<keyword evidence="3" id="KW-1003">Cell membrane</keyword>
<protein>
    <submittedName>
        <fullName evidence="9">MFS transporter</fullName>
    </submittedName>
</protein>
<keyword evidence="6 7" id="KW-0472">Membrane</keyword>
<evidence type="ECO:0000256" key="4">
    <source>
        <dbReference type="ARBA" id="ARBA00022692"/>
    </source>
</evidence>
<reference evidence="9 10" key="1">
    <citation type="submission" date="2020-04" db="EMBL/GenBank/DDBJ databases">
        <authorList>
            <person name="Zhang R."/>
            <person name="Schippers A."/>
        </authorList>
    </citation>
    <scope>NUCLEOTIDE SEQUENCE [LARGE SCALE GENOMIC DNA]</scope>
    <source>
        <strain evidence="9 10">DSM 109850</strain>
    </source>
</reference>
<keyword evidence="10" id="KW-1185">Reference proteome</keyword>
<feature type="transmembrane region" description="Helical" evidence="7">
    <location>
        <begin position="177"/>
        <end position="198"/>
    </location>
</feature>
<dbReference type="InterPro" id="IPR036259">
    <property type="entry name" value="MFS_trans_sf"/>
</dbReference>
<keyword evidence="4 7" id="KW-0812">Transmembrane</keyword>
<dbReference type="InterPro" id="IPR011701">
    <property type="entry name" value="MFS"/>
</dbReference>
<dbReference type="InterPro" id="IPR050171">
    <property type="entry name" value="MFS_Transporters"/>
</dbReference>
<dbReference type="Proteomes" id="UP000533476">
    <property type="component" value="Unassembled WGS sequence"/>
</dbReference>
<dbReference type="PANTHER" id="PTHR23517:SF3">
    <property type="entry name" value="INTEGRAL MEMBRANE TRANSPORT PROTEIN"/>
    <property type="match status" value="1"/>
</dbReference>
<feature type="transmembrane region" description="Helical" evidence="7">
    <location>
        <begin position="355"/>
        <end position="375"/>
    </location>
</feature>
<feature type="transmembrane region" description="Helical" evidence="7">
    <location>
        <begin position="60"/>
        <end position="81"/>
    </location>
</feature>
<evidence type="ECO:0000313" key="10">
    <source>
        <dbReference type="Proteomes" id="UP000533476"/>
    </source>
</evidence>
<feature type="transmembrane region" description="Helical" evidence="7">
    <location>
        <begin position="150"/>
        <end position="170"/>
    </location>
</feature>
<name>A0A7Y0L7P7_9FIRM</name>
<dbReference type="RefSeq" id="WP_169103059.1">
    <property type="nucleotide sequence ID" value="NZ_JABBVZ010000162.1"/>
</dbReference>
<dbReference type="PANTHER" id="PTHR23517">
    <property type="entry name" value="RESISTANCE PROTEIN MDTM, PUTATIVE-RELATED-RELATED"/>
    <property type="match status" value="1"/>
</dbReference>
<evidence type="ECO:0000256" key="3">
    <source>
        <dbReference type="ARBA" id="ARBA00022475"/>
    </source>
</evidence>
<feature type="transmembrane region" description="Helical" evidence="7">
    <location>
        <begin position="87"/>
        <end position="107"/>
    </location>
</feature>
<dbReference type="AlphaFoldDB" id="A0A7Y0L7P7"/>
<comment type="subcellular location">
    <subcellularLocation>
        <location evidence="1">Cell membrane</location>
        <topology evidence="1">Multi-pass membrane protein</topology>
    </subcellularLocation>
</comment>
<dbReference type="Gene3D" id="1.20.1250.20">
    <property type="entry name" value="MFS general substrate transporter like domains"/>
    <property type="match status" value="1"/>
</dbReference>
<keyword evidence="2" id="KW-0813">Transport</keyword>
<evidence type="ECO:0000256" key="7">
    <source>
        <dbReference type="SAM" id="Phobius"/>
    </source>
</evidence>
<dbReference type="Pfam" id="PF07690">
    <property type="entry name" value="MFS_1"/>
    <property type="match status" value="1"/>
</dbReference>
<dbReference type="GO" id="GO:0022857">
    <property type="term" value="F:transmembrane transporter activity"/>
    <property type="evidence" value="ECO:0007669"/>
    <property type="project" value="InterPro"/>
</dbReference>
<evidence type="ECO:0000256" key="1">
    <source>
        <dbReference type="ARBA" id="ARBA00004651"/>
    </source>
</evidence>
<dbReference type="GO" id="GO:0005886">
    <property type="term" value="C:plasma membrane"/>
    <property type="evidence" value="ECO:0007669"/>
    <property type="project" value="UniProtKB-SubCell"/>
</dbReference>
<feature type="transmembrane region" description="Helical" evidence="7">
    <location>
        <begin position="266"/>
        <end position="288"/>
    </location>
</feature>
<accession>A0A7Y0L7P7</accession>
<feature type="transmembrane region" description="Helical" evidence="7">
    <location>
        <begin position="114"/>
        <end position="135"/>
    </location>
</feature>
<dbReference type="EMBL" id="JABBVZ010000162">
    <property type="protein sequence ID" value="NMP24854.1"/>
    <property type="molecule type" value="Genomic_DNA"/>
</dbReference>
<evidence type="ECO:0000256" key="2">
    <source>
        <dbReference type="ARBA" id="ARBA00022448"/>
    </source>
</evidence>
<evidence type="ECO:0000259" key="8">
    <source>
        <dbReference type="PROSITE" id="PS50850"/>
    </source>
</evidence>
<dbReference type="SUPFAM" id="SSF103473">
    <property type="entry name" value="MFS general substrate transporter"/>
    <property type="match status" value="1"/>
</dbReference>
<keyword evidence="5 7" id="KW-1133">Transmembrane helix</keyword>
<gene>
    <name evidence="9" type="ORF">HIJ39_21325</name>
</gene>
<dbReference type="InterPro" id="IPR020846">
    <property type="entry name" value="MFS_dom"/>
</dbReference>
<evidence type="ECO:0000256" key="6">
    <source>
        <dbReference type="ARBA" id="ARBA00023136"/>
    </source>
</evidence>
<proteinExistence type="predicted"/>
<comment type="caution">
    <text evidence="9">The sequence shown here is derived from an EMBL/GenBank/DDBJ whole genome shotgun (WGS) entry which is preliminary data.</text>
</comment>
<feature type="domain" description="Major facilitator superfamily (MFS) profile" evidence="8">
    <location>
        <begin position="22"/>
        <end position="408"/>
    </location>
</feature>
<evidence type="ECO:0000313" key="9">
    <source>
        <dbReference type="EMBL" id="NMP24854.1"/>
    </source>
</evidence>
<feature type="transmembrane region" description="Helical" evidence="7">
    <location>
        <begin position="23"/>
        <end position="48"/>
    </location>
</feature>
<evidence type="ECO:0000256" key="5">
    <source>
        <dbReference type="ARBA" id="ARBA00022989"/>
    </source>
</evidence>
<sequence>MSETPDAVAVPPSPWRQVFNPRVTLLLVVALLSATTFYMVEPFFLIYFRHAQGLSTSESGLLVSVPFLAVMLLGLAGGYVADRIGVVRAYTLGLLVYGLSVGAVALVHRFVDLLLLMIIAGLAMSVTSGGIQSILNLTASPTHRGILQNYLYWINNVGALLGLLMASELLRAGQSNVPIMLLSAVRVAMFIVLVILFWRDRSAASVDASKPVLASERPRLLPVVKGVLADKPLRYTVVSMFLLTIMESQLDSTVPLYFTEHFRDGVAVFGPIVALGTVVVVACQPLALKVSARKNSTATFSVGALLTGIGLTLGGTIGSVWAWVMGMFFYSMGEVLWAIELNNRVSALPREESTASYFGAVGMAQNAAFFIGIALGSLAFHVFGASAVFGSMPIIGIIVGFFFARGAAGNGDSRREANV</sequence>
<feature type="transmembrane region" description="Helical" evidence="7">
    <location>
        <begin position="382"/>
        <end position="404"/>
    </location>
</feature>
<organism evidence="9 10">
    <name type="scientific">Sulfobacillus harzensis</name>
    <dbReference type="NCBI Taxonomy" id="2729629"/>
    <lineage>
        <taxon>Bacteria</taxon>
        <taxon>Bacillati</taxon>
        <taxon>Bacillota</taxon>
        <taxon>Clostridia</taxon>
        <taxon>Eubacteriales</taxon>
        <taxon>Clostridiales Family XVII. Incertae Sedis</taxon>
        <taxon>Sulfobacillus</taxon>
    </lineage>
</organism>